<dbReference type="GO" id="GO:0003677">
    <property type="term" value="F:DNA binding"/>
    <property type="evidence" value="ECO:0007669"/>
    <property type="project" value="UniProtKB-KW"/>
</dbReference>
<keyword evidence="3" id="KW-0238">DNA-binding</keyword>
<evidence type="ECO:0000259" key="5">
    <source>
        <dbReference type="PROSITE" id="PS50931"/>
    </source>
</evidence>
<dbReference type="SUPFAM" id="SSF46785">
    <property type="entry name" value="Winged helix' DNA-binding domain"/>
    <property type="match status" value="1"/>
</dbReference>
<dbReference type="GO" id="GO:0032993">
    <property type="term" value="C:protein-DNA complex"/>
    <property type="evidence" value="ECO:0007669"/>
    <property type="project" value="TreeGrafter"/>
</dbReference>
<dbReference type="Proteomes" id="UP000002026">
    <property type="component" value="Chromosome"/>
</dbReference>
<dbReference type="Gene3D" id="3.40.190.10">
    <property type="entry name" value="Periplasmic binding protein-like II"/>
    <property type="match status" value="2"/>
</dbReference>
<name>C7N3E0_SLAHD</name>
<comment type="similarity">
    <text evidence="1">Belongs to the LysR transcriptional regulatory family.</text>
</comment>
<keyword evidence="7" id="KW-1185">Reference proteome</keyword>
<dbReference type="HOGENOM" id="CLU_039613_6_2_11"/>
<evidence type="ECO:0000256" key="1">
    <source>
        <dbReference type="ARBA" id="ARBA00009437"/>
    </source>
</evidence>
<dbReference type="eggNOG" id="COG0583">
    <property type="taxonomic scope" value="Bacteria"/>
</dbReference>
<feature type="domain" description="HTH lysR-type" evidence="5">
    <location>
        <begin position="1"/>
        <end position="58"/>
    </location>
</feature>
<protein>
    <submittedName>
        <fullName evidence="6">Transcriptional regulator</fullName>
    </submittedName>
</protein>
<dbReference type="CDD" id="cd05466">
    <property type="entry name" value="PBP2_LTTR_substrate"/>
    <property type="match status" value="1"/>
</dbReference>
<accession>C7N3E0</accession>
<keyword evidence="2" id="KW-0805">Transcription regulation</keyword>
<dbReference type="PANTHER" id="PTHR30346">
    <property type="entry name" value="TRANSCRIPTIONAL DUAL REGULATOR HCAR-RELATED"/>
    <property type="match status" value="1"/>
</dbReference>
<dbReference type="AlphaFoldDB" id="C7N3E0"/>
<dbReference type="PANTHER" id="PTHR30346:SF0">
    <property type="entry name" value="HCA OPERON TRANSCRIPTIONAL ACTIVATOR HCAR"/>
    <property type="match status" value="1"/>
</dbReference>
<gene>
    <name evidence="6" type="ordered locus">Shel_26640</name>
</gene>
<dbReference type="KEGG" id="shi:Shel_26640"/>
<dbReference type="PRINTS" id="PR00039">
    <property type="entry name" value="HTHLYSR"/>
</dbReference>
<evidence type="ECO:0000256" key="2">
    <source>
        <dbReference type="ARBA" id="ARBA00023015"/>
    </source>
</evidence>
<dbReference type="InterPro" id="IPR005119">
    <property type="entry name" value="LysR_subst-bd"/>
</dbReference>
<evidence type="ECO:0000256" key="4">
    <source>
        <dbReference type="ARBA" id="ARBA00023163"/>
    </source>
</evidence>
<evidence type="ECO:0000256" key="3">
    <source>
        <dbReference type="ARBA" id="ARBA00023125"/>
    </source>
</evidence>
<dbReference type="SUPFAM" id="SSF53850">
    <property type="entry name" value="Periplasmic binding protein-like II"/>
    <property type="match status" value="1"/>
</dbReference>
<evidence type="ECO:0000313" key="7">
    <source>
        <dbReference type="Proteomes" id="UP000002026"/>
    </source>
</evidence>
<dbReference type="STRING" id="471855.Shel_26640"/>
<dbReference type="InterPro" id="IPR036390">
    <property type="entry name" value="WH_DNA-bd_sf"/>
</dbReference>
<dbReference type="RefSeq" id="WP_012799761.1">
    <property type="nucleotide sequence ID" value="NC_013165.1"/>
</dbReference>
<proteinExistence type="inferred from homology"/>
<sequence>MNFNQLEWFCAAYRTHSFAKAAEQTYVSRQAFGKAIKTLEDELGVELFVRDESGAHPTEAADDIFPFAWRCLKNMQAIRQTAAMADGRRPVITIAIADGVLESLPDGFFETMEKDIPWVEIHVEKHFYMRCTELLEAGRVEFAIVPGPLKTEGAERVALADEPVYLVFSRSMLDVEPESFRIDQLRGSTVFAVGKGDLSDLGLSELAARCGVDVCTNGQYNDYELILSKVRAGQGVCMAPESVRRRIDGKDLVFVPSPDPGLRWRIDFVCIGRSCTEAERAVMDYIRGYADSKE</sequence>
<dbReference type="InterPro" id="IPR000847">
    <property type="entry name" value="LysR_HTH_N"/>
</dbReference>
<reference evidence="6 7" key="1">
    <citation type="journal article" date="2009" name="Stand. Genomic Sci.">
        <title>Complete genome sequence of Slackia heliotrinireducens type strain (RHS 1).</title>
        <authorList>
            <person name="Pukall R."/>
            <person name="Lapidus A."/>
            <person name="Nolan M."/>
            <person name="Copeland A."/>
            <person name="Glavina Del Rio T."/>
            <person name="Lucas S."/>
            <person name="Chen F."/>
            <person name="Tice H."/>
            <person name="Cheng J.F."/>
            <person name="Chertkov O."/>
            <person name="Bruce D."/>
            <person name="Goodwin L."/>
            <person name="Kuske C."/>
            <person name="Brettin T."/>
            <person name="Detter J.C."/>
            <person name="Han C."/>
            <person name="Pitluck S."/>
            <person name="Pati A."/>
            <person name="Mavrommatis K."/>
            <person name="Ivanova N."/>
            <person name="Ovchinnikova G."/>
            <person name="Chen A."/>
            <person name="Palaniappan K."/>
            <person name="Schneider S."/>
            <person name="Rohde M."/>
            <person name="Chain P."/>
            <person name="D'haeseleer P."/>
            <person name="Goker M."/>
            <person name="Bristow J."/>
            <person name="Eisen J.A."/>
            <person name="Markowitz V."/>
            <person name="Kyrpides N.C."/>
            <person name="Klenk H.P."/>
            <person name="Hugenholtz P."/>
        </authorList>
    </citation>
    <scope>NUCLEOTIDE SEQUENCE [LARGE SCALE GENOMIC DNA]</scope>
    <source>
        <strain evidence="7">ATCC 29202 / DSM 20476 / NCTC 11029 / RHS 1</strain>
    </source>
</reference>
<dbReference type="InterPro" id="IPR036388">
    <property type="entry name" value="WH-like_DNA-bd_sf"/>
</dbReference>
<dbReference type="Pfam" id="PF00126">
    <property type="entry name" value="HTH_1"/>
    <property type="match status" value="1"/>
</dbReference>
<dbReference type="EMBL" id="CP001684">
    <property type="protein sequence ID" value="ACV23663.1"/>
    <property type="molecule type" value="Genomic_DNA"/>
</dbReference>
<dbReference type="GO" id="GO:0003700">
    <property type="term" value="F:DNA-binding transcription factor activity"/>
    <property type="evidence" value="ECO:0007669"/>
    <property type="project" value="InterPro"/>
</dbReference>
<dbReference type="Pfam" id="PF03466">
    <property type="entry name" value="LysR_substrate"/>
    <property type="match status" value="1"/>
</dbReference>
<organism evidence="6 7">
    <name type="scientific">Slackia heliotrinireducens (strain ATCC 29202 / DSM 20476 / NCTC 11029 / RHS 1)</name>
    <name type="common">Peptococcus heliotrinreducens</name>
    <dbReference type="NCBI Taxonomy" id="471855"/>
    <lineage>
        <taxon>Bacteria</taxon>
        <taxon>Bacillati</taxon>
        <taxon>Actinomycetota</taxon>
        <taxon>Coriobacteriia</taxon>
        <taxon>Eggerthellales</taxon>
        <taxon>Eggerthellaceae</taxon>
        <taxon>Slackia</taxon>
    </lineage>
</organism>
<keyword evidence="4" id="KW-0804">Transcription</keyword>
<dbReference type="Gene3D" id="1.10.10.10">
    <property type="entry name" value="Winged helix-like DNA-binding domain superfamily/Winged helix DNA-binding domain"/>
    <property type="match status" value="1"/>
</dbReference>
<dbReference type="PROSITE" id="PS50931">
    <property type="entry name" value="HTH_LYSR"/>
    <property type="match status" value="1"/>
</dbReference>
<evidence type="ECO:0000313" key="6">
    <source>
        <dbReference type="EMBL" id="ACV23663.1"/>
    </source>
</evidence>